<dbReference type="SUPFAM" id="SSF49785">
    <property type="entry name" value="Galactose-binding domain-like"/>
    <property type="match status" value="1"/>
</dbReference>
<dbReference type="PROSITE" id="PS50093">
    <property type="entry name" value="PKD"/>
    <property type="match status" value="1"/>
</dbReference>
<dbReference type="PANTHER" id="PTHR40469:SF2">
    <property type="entry name" value="GALACTOSE-BINDING DOMAIN-LIKE SUPERFAMILY PROTEIN"/>
    <property type="match status" value="1"/>
</dbReference>
<evidence type="ECO:0000256" key="2">
    <source>
        <dbReference type="SAM" id="Phobius"/>
    </source>
</evidence>
<dbReference type="CDD" id="cd00146">
    <property type="entry name" value="PKD"/>
    <property type="match status" value="1"/>
</dbReference>
<dbReference type="GO" id="GO:0030246">
    <property type="term" value="F:carbohydrate binding"/>
    <property type="evidence" value="ECO:0007669"/>
    <property type="project" value="InterPro"/>
</dbReference>
<dbReference type="InterPro" id="IPR013783">
    <property type="entry name" value="Ig-like_fold"/>
</dbReference>
<dbReference type="Pfam" id="PF18911">
    <property type="entry name" value="PKD_4"/>
    <property type="match status" value="1"/>
</dbReference>
<comment type="caution">
    <text evidence="5">The sequence shown here is derived from an EMBL/GenBank/DDBJ whole genome shotgun (WGS) entry which is preliminary data.</text>
</comment>
<dbReference type="AlphaFoldDB" id="A0A3D9IT90"/>
<dbReference type="Pfam" id="PF03422">
    <property type="entry name" value="CBM_6"/>
    <property type="match status" value="1"/>
</dbReference>
<evidence type="ECO:0000256" key="1">
    <source>
        <dbReference type="ARBA" id="ARBA00022729"/>
    </source>
</evidence>
<dbReference type="InterPro" id="IPR022409">
    <property type="entry name" value="PKD/Chitinase_dom"/>
</dbReference>
<dbReference type="PROSITE" id="PS51175">
    <property type="entry name" value="CBM6"/>
    <property type="match status" value="1"/>
</dbReference>
<dbReference type="Gene3D" id="2.120.10.30">
    <property type="entry name" value="TolB, C-terminal domain"/>
    <property type="match status" value="1"/>
</dbReference>
<evidence type="ECO:0000313" key="6">
    <source>
        <dbReference type="Proteomes" id="UP000256869"/>
    </source>
</evidence>
<feature type="domain" description="CBM6" evidence="4">
    <location>
        <begin position="897"/>
        <end position="1024"/>
    </location>
</feature>
<protein>
    <submittedName>
        <fullName evidence="5">Glucose/arabinose dehydrogenase</fullName>
    </submittedName>
</protein>
<dbReference type="InterPro" id="IPR005084">
    <property type="entry name" value="CBM6"/>
</dbReference>
<dbReference type="InterPro" id="IPR008979">
    <property type="entry name" value="Galactose-bd-like_sf"/>
</dbReference>
<feature type="transmembrane region" description="Helical" evidence="2">
    <location>
        <begin position="9"/>
        <end position="29"/>
    </location>
</feature>
<organism evidence="5 6">
    <name type="scientific">Cohnella lupini</name>
    <dbReference type="NCBI Taxonomy" id="1294267"/>
    <lineage>
        <taxon>Bacteria</taxon>
        <taxon>Bacillati</taxon>
        <taxon>Bacillota</taxon>
        <taxon>Bacilli</taxon>
        <taxon>Bacillales</taxon>
        <taxon>Paenibacillaceae</taxon>
        <taxon>Cohnella</taxon>
    </lineage>
</organism>
<dbReference type="OrthoDB" id="9770043at2"/>
<dbReference type="SUPFAM" id="SSF52317">
    <property type="entry name" value="Class I glutamine amidotransferase-like"/>
    <property type="match status" value="1"/>
</dbReference>
<evidence type="ECO:0000259" key="3">
    <source>
        <dbReference type="PROSITE" id="PS50093"/>
    </source>
</evidence>
<keyword evidence="6" id="KW-1185">Reference proteome</keyword>
<dbReference type="CDD" id="cd04084">
    <property type="entry name" value="CBM6_xylanase-like"/>
    <property type="match status" value="1"/>
</dbReference>
<keyword evidence="1" id="KW-0732">Signal</keyword>
<dbReference type="InterPro" id="IPR011042">
    <property type="entry name" value="6-blade_b-propeller_TolB-like"/>
</dbReference>
<dbReference type="SMART" id="SM00089">
    <property type="entry name" value="PKD"/>
    <property type="match status" value="1"/>
</dbReference>
<dbReference type="InterPro" id="IPR000601">
    <property type="entry name" value="PKD_dom"/>
</dbReference>
<feature type="domain" description="PKD" evidence="3">
    <location>
        <begin position="704"/>
        <end position="787"/>
    </location>
</feature>
<dbReference type="SUPFAM" id="SSF49299">
    <property type="entry name" value="PKD domain"/>
    <property type="match status" value="1"/>
</dbReference>
<dbReference type="SMART" id="SM00606">
    <property type="entry name" value="CBD_IV"/>
    <property type="match status" value="1"/>
</dbReference>
<dbReference type="InterPro" id="IPR006584">
    <property type="entry name" value="Cellulose-bd_IV"/>
</dbReference>
<dbReference type="InterPro" id="IPR035986">
    <property type="entry name" value="PKD_dom_sf"/>
</dbReference>
<proteinExistence type="predicted"/>
<keyword evidence="2" id="KW-0812">Transmembrane</keyword>
<dbReference type="Pfam" id="PF06283">
    <property type="entry name" value="ThuA"/>
    <property type="match status" value="1"/>
</dbReference>
<dbReference type="Gene3D" id="2.60.40.10">
    <property type="entry name" value="Immunoglobulins"/>
    <property type="match status" value="1"/>
</dbReference>
<dbReference type="SUPFAM" id="SSF50952">
    <property type="entry name" value="Soluble quinoprotein glucose dehydrogenase"/>
    <property type="match status" value="1"/>
</dbReference>
<dbReference type="PANTHER" id="PTHR40469">
    <property type="entry name" value="SECRETED GLYCOSYL HYDROLASE"/>
    <property type="match status" value="1"/>
</dbReference>
<dbReference type="Gene3D" id="3.40.50.880">
    <property type="match status" value="1"/>
</dbReference>
<dbReference type="InterPro" id="IPR011041">
    <property type="entry name" value="Quinoprot_gluc/sorb_DH_b-prop"/>
</dbReference>
<dbReference type="InterPro" id="IPR012938">
    <property type="entry name" value="Glc/Sorbosone_DH"/>
</dbReference>
<dbReference type="InterPro" id="IPR029062">
    <property type="entry name" value="Class_I_gatase-like"/>
</dbReference>
<dbReference type="Pfam" id="PF07995">
    <property type="entry name" value="GSDH"/>
    <property type="match status" value="1"/>
</dbReference>
<accession>A0A3D9IT90</accession>
<evidence type="ECO:0000313" key="5">
    <source>
        <dbReference type="EMBL" id="RED64972.1"/>
    </source>
</evidence>
<name>A0A3D9IT90_9BACL</name>
<dbReference type="EMBL" id="QRDY01000002">
    <property type="protein sequence ID" value="RED64972.1"/>
    <property type="molecule type" value="Genomic_DNA"/>
</dbReference>
<reference evidence="5 6" key="1">
    <citation type="submission" date="2018-07" db="EMBL/GenBank/DDBJ databases">
        <title>Genomic Encyclopedia of Type Strains, Phase III (KMG-III): the genomes of soil and plant-associated and newly described type strains.</title>
        <authorList>
            <person name="Whitman W."/>
        </authorList>
    </citation>
    <scope>NUCLEOTIDE SEQUENCE [LARGE SCALE GENOMIC DNA]</scope>
    <source>
        <strain evidence="5 6">CECT 8236</strain>
    </source>
</reference>
<dbReference type="Gene3D" id="2.60.120.260">
    <property type="entry name" value="Galactose-binding domain-like"/>
    <property type="match status" value="1"/>
</dbReference>
<dbReference type="Proteomes" id="UP000256869">
    <property type="component" value="Unassembled WGS sequence"/>
</dbReference>
<evidence type="ECO:0000259" key="4">
    <source>
        <dbReference type="PROSITE" id="PS51175"/>
    </source>
</evidence>
<keyword evidence="2" id="KW-1133">Transmembrane helix</keyword>
<gene>
    <name evidence="5" type="ORF">DFP95_102394</name>
</gene>
<sequence>MFTTAKAKVLFSLTLLAIAGLIAVSYYWLADSPTGKKEPEKFKVLVFSKTEGFRHDSIPAGLEAIRQLASEHGFLVDATEDSAKFTEEGLSPYAAVIFLNTTGEILNSGEQAAFQAYIESGKGYVGIHSASDTLHSWPWYMNLVGGMFTDHPAFAKGTVKVADKAHPSTASLASTWQRSDEWYNFLANPRGKVHILATVDEKSYEGGKMGEDHPVSWCQEYDGGRSWYTGLGHAKESYSEQDPAFLQHMLGGIQWAAGQAEGDCSATIYNDMNYQKQELLTGIQAPMGFDFAPDGRMFYIEIGGMVKVYSPETEIATLAATLSIVNGNEQGVLGIALDPGFANNNWLYLYYTPVGEENADRLSRFTVKGDKIDLDSEKIVLKVPTQRKECCHHGGDLEFGADGNLYLSTGDNTNPFSSDGYAPTDETAGRAAWDAQSTAGNMNDLRGKILRIKPLPDGTYAIPEGNLFADGSGRPEIYVMGTRNPFRFTVSPFDNAVYWGDVGPDAGIDKATRGSKGYDEINQAATAGNYGWPYCIADNKAYRDYSFSTSVFGKTYDCAAPTNDSPNNTGGQKLPEARSALIYYPYGPSAEFPEMTDGTGRTAAAGSVYQYDKANDNEFKMPAYLDRSLVIFDFSRQWFKEVKLDEKGQLLKINPFLTNLKFDHPIYAKIGKDGSLYVAEYGTGGADGKISKVLYTGAAGNQAPSAQATASATNGLAPLSVTFNSDNTVDTDGDPVTYSWDFDGDGKADSDEANPSYVYEKKGNYNAKLTVSDNKDNSASVTIPITVGNNAPVVTITAPASRGFFAWGDKISYAVTVTDAEDAEIDCAKVSVTPALGHDEHSHPSPTRNGCTGTFETVVSDTNIENTFFYITASYTDEGSGEAAALTGTSTIVILSSDRQAEYYDNWSGGKLQTENTSDVGAGLNVGFIENGSWLSFKAMNLAGIDGISARVSSAGAGGTIEIRADSLSGTLLGTLKIPVTGDWQKWVDVQGELSDIPSGEHDVFFSFVGGSGYLFNVNKFDFLGNGISAP</sequence>
<dbReference type="RefSeq" id="WP_115991711.1">
    <property type="nucleotide sequence ID" value="NZ_QRDY01000002.1"/>
</dbReference>
<dbReference type="InterPro" id="IPR029010">
    <property type="entry name" value="ThuA-like"/>
</dbReference>
<keyword evidence="2" id="KW-0472">Membrane</keyword>